<evidence type="ECO:0000256" key="4">
    <source>
        <dbReference type="ARBA" id="ARBA00022801"/>
    </source>
</evidence>
<dbReference type="RefSeq" id="WP_211939992.1">
    <property type="nucleotide sequence ID" value="NZ_CP073078.1"/>
</dbReference>
<evidence type="ECO:0000313" key="10">
    <source>
        <dbReference type="Proteomes" id="UP000676409"/>
    </source>
</evidence>
<dbReference type="KEGG" id="caul:KCG34_08775"/>
<evidence type="ECO:0000256" key="7">
    <source>
        <dbReference type="SAM" id="MobiDB-lite"/>
    </source>
</evidence>
<reference evidence="9" key="1">
    <citation type="submission" date="2021-04" db="EMBL/GenBank/DDBJ databases">
        <title>The complete genome sequence of Caulobacter sp. S6.</title>
        <authorList>
            <person name="Tang Y."/>
            <person name="Ouyang W."/>
            <person name="Liu Q."/>
            <person name="Huang B."/>
            <person name="Guo Z."/>
            <person name="Lei P."/>
        </authorList>
    </citation>
    <scope>NUCLEOTIDE SEQUENCE</scope>
    <source>
        <strain evidence="9">S6</strain>
    </source>
</reference>
<dbReference type="Proteomes" id="UP000676409">
    <property type="component" value="Chromosome"/>
</dbReference>
<feature type="region of interest" description="Disordered" evidence="7">
    <location>
        <begin position="22"/>
        <end position="43"/>
    </location>
</feature>
<dbReference type="GO" id="GO:0008237">
    <property type="term" value="F:metallopeptidase activity"/>
    <property type="evidence" value="ECO:0007669"/>
    <property type="project" value="UniProtKB-KW"/>
</dbReference>
<evidence type="ECO:0000256" key="3">
    <source>
        <dbReference type="ARBA" id="ARBA00022670"/>
    </source>
</evidence>
<dbReference type="PANTHER" id="PTHR39188:SF3">
    <property type="entry name" value="STAGE IV SPORULATION PROTEIN FB"/>
    <property type="match status" value="1"/>
</dbReference>
<proteinExistence type="inferred from homology"/>
<evidence type="ECO:0000256" key="5">
    <source>
        <dbReference type="ARBA" id="ARBA00022833"/>
    </source>
</evidence>
<protein>
    <submittedName>
        <fullName evidence="9">Peptidase M50</fullName>
    </submittedName>
</protein>
<keyword evidence="3" id="KW-0645">Protease</keyword>
<keyword evidence="8" id="KW-1133">Transmembrane helix</keyword>
<organism evidence="9 10">
    <name type="scientific">Phenylobacterium montanum</name>
    <dbReference type="NCBI Taxonomy" id="2823693"/>
    <lineage>
        <taxon>Bacteria</taxon>
        <taxon>Pseudomonadati</taxon>
        <taxon>Pseudomonadota</taxon>
        <taxon>Alphaproteobacteria</taxon>
        <taxon>Caulobacterales</taxon>
        <taxon>Caulobacteraceae</taxon>
        <taxon>Phenylobacterium</taxon>
    </lineage>
</organism>
<evidence type="ECO:0000256" key="2">
    <source>
        <dbReference type="ARBA" id="ARBA00007931"/>
    </source>
</evidence>
<keyword evidence="10" id="KW-1185">Reference proteome</keyword>
<keyword evidence="5" id="KW-0862">Zinc</keyword>
<comment type="similarity">
    <text evidence="2">Belongs to the peptidase M50B family.</text>
</comment>
<feature type="transmembrane region" description="Helical" evidence="8">
    <location>
        <begin position="243"/>
        <end position="265"/>
    </location>
</feature>
<dbReference type="PANTHER" id="PTHR39188">
    <property type="entry name" value="MEMBRANE-ASSOCIATED ZINC METALLOPROTEASE M50B"/>
    <property type="match status" value="1"/>
</dbReference>
<keyword evidence="6" id="KW-0482">Metalloprotease</keyword>
<accession>A0A975IXZ7</accession>
<feature type="transmembrane region" description="Helical" evidence="8">
    <location>
        <begin position="122"/>
        <end position="144"/>
    </location>
</feature>
<gene>
    <name evidence="9" type="ORF">KCG34_08775</name>
</gene>
<feature type="transmembrane region" description="Helical" evidence="8">
    <location>
        <begin position="150"/>
        <end position="168"/>
    </location>
</feature>
<dbReference type="GO" id="GO:0006508">
    <property type="term" value="P:proteolysis"/>
    <property type="evidence" value="ECO:0007669"/>
    <property type="project" value="UniProtKB-KW"/>
</dbReference>
<evidence type="ECO:0000256" key="8">
    <source>
        <dbReference type="SAM" id="Phobius"/>
    </source>
</evidence>
<feature type="transmembrane region" description="Helical" evidence="8">
    <location>
        <begin position="49"/>
        <end position="70"/>
    </location>
</feature>
<evidence type="ECO:0000256" key="6">
    <source>
        <dbReference type="ARBA" id="ARBA00023049"/>
    </source>
</evidence>
<comment type="cofactor">
    <cofactor evidence="1">
        <name>Zn(2+)</name>
        <dbReference type="ChEBI" id="CHEBI:29105"/>
    </cofactor>
</comment>
<dbReference type="AlphaFoldDB" id="A0A975IXZ7"/>
<name>A0A975IXZ7_9CAUL</name>
<evidence type="ECO:0000313" key="9">
    <source>
        <dbReference type="EMBL" id="QUD89941.1"/>
    </source>
</evidence>
<dbReference type="EMBL" id="CP073078">
    <property type="protein sequence ID" value="QUD89941.1"/>
    <property type="molecule type" value="Genomic_DNA"/>
</dbReference>
<sequence>MSAPDPTAPSASDVERLGPWGALAADAESTPSPDPAPAPQSPRSLASELGWGLVSTAALALFLGLQWGWVRAAAGVLGVFVHEFGHLAAINGLGCGPGRIQIIPFFGGAASMRRAPDTEFKSVLIALAGPIAGLAAAIPFWGLYVVTRDARWLQGVVFIGGLNLLNLLPAPPLDGAKALGPALAWIHPTVERGAMMFLGGIGVYLAVRFGQPLIAAFVGIGAAQAVLGRVPRAPAKRMSILQWLAALVLWAGAFVLCATVTYAAWPRQA</sequence>
<keyword evidence="4" id="KW-0378">Hydrolase</keyword>
<keyword evidence="8" id="KW-0812">Transmembrane</keyword>
<keyword evidence="8" id="KW-0472">Membrane</keyword>
<evidence type="ECO:0000256" key="1">
    <source>
        <dbReference type="ARBA" id="ARBA00001947"/>
    </source>
</evidence>